<dbReference type="OrthoDB" id="3907302at2759"/>
<comment type="similarity">
    <text evidence="3">Belongs to the peptidase M28 family.</text>
</comment>
<evidence type="ECO:0000313" key="5">
    <source>
        <dbReference type="EMBL" id="PWN33629.1"/>
    </source>
</evidence>
<accession>A0A316V7N2</accession>
<dbReference type="InterPro" id="IPR040234">
    <property type="entry name" value="QC/QCL"/>
</dbReference>
<protein>
    <recommendedName>
        <fullName evidence="3">Peptide hydrolase</fullName>
        <ecNumber evidence="3">3.4.-.-</ecNumber>
    </recommendedName>
</protein>
<dbReference type="GO" id="GO:0016603">
    <property type="term" value="F:glutaminyl-peptide cyclotransferase activity"/>
    <property type="evidence" value="ECO:0007669"/>
    <property type="project" value="InterPro"/>
</dbReference>
<dbReference type="EC" id="3.4.-.-" evidence="3"/>
<dbReference type="CDD" id="cd03880">
    <property type="entry name" value="M28_QC_like"/>
    <property type="match status" value="1"/>
</dbReference>
<evidence type="ECO:0000256" key="3">
    <source>
        <dbReference type="RuleBase" id="RU361240"/>
    </source>
</evidence>
<gene>
    <name evidence="5" type="ORF">FA14DRAFT_111246</name>
</gene>
<organism evidence="5 6">
    <name type="scientific">Meira miltonrushii</name>
    <dbReference type="NCBI Taxonomy" id="1280837"/>
    <lineage>
        <taxon>Eukaryota</taxon>
        <taxon>Fungi</taxon>
        <taxon>Dikarya</taxon>
        <taxon>Basidiomycota</taxon>
        <taxon>Ustilaginomycotina</taxon>
        <taxon>Exobasidiomycetes</taxon>
        <taxon>Exobasidiales</taxon>
        <taxon>Brachybasidiaceae</taxon>
        <taxon>Meira</taxon>
    </lineage>
</organism>
<keyword evidence="3" id="KW-0378">Hydrolase</keyword>
<keyword evidence="1" id="KW-0808">Transferase</keyword>
<evidence type="ECO:0000259" key="4">
    <source>
        <dbReference type="Pfam" id="PF04389"/>
    </source>
</evidence>
<dbReference type="PANTHER" id="PTHR12283">
    <property type="entry name" value="GLUTAMINYL-PEPTIDE CYCLOTRANSFERASE"/>
    <property type="match status" value="1"/>
</dbReference>
<reference evidence="5 6" key="1">
    <citation type="journal article" date="2018" name="Mol. Biol. Evol.">
        <title>Broad Genomic Sampling Reveals a Smut Pathogenic Ancestry of the Fungal Clade Ustilaginomycotina.</title>
        <authorList>
            <person name="Kijpornyongpan T."/>
            <person name="Mondo S.J."/>
            <person name="Barry K."/>
            <person name="Sandor L."/>
            <person name="Lee J."/>
            <person name="Lipzen A."/>
            <person name="Pangilinan J."/>
            <person name="LaButti K."/>
            <person name="Hainaut M."/>
            <person name="Henrissat B."/>
            <person name="Grigoriev I.V."/>
            <person name="Spatafora J.W."/>
            <person name="Aime M.C."/>
        </authorList>
    </citation>
    <scope>NUCLEOTIDE SEQUENCE [LARGE SCALE GENOMIC DNA]</scope>
    <source>
        <strain evidence="5 6">MCA 3882</strain>
    </source>
</reference>
<proteinExistence type="inferred from homology"/>
<feature type="non-terminal residue" evidence="5">
    <location>
        <position position="1"/>
    </location>
</feature>
<dbReference type="InterPro" id="IPR007484">
    <property type="entry name" value="Peptidase_M28"/>
</dbReference>
<dbReference type="STRING" id="1280837.A0A316V7N2"/>
<keyword evidence="2" id="KW-0012">Acyltransferase</keyword>
<dbReference type="PANTHER" id="PTHR12283:SF6">
    <property type="entry name" value="GLUTAMINYL-PEPTIDE CYCLOTRANSFERASE-RELATED"/>
    <property type="match status" value="1"/>
</dbReference>
<evidence type="ECO:0000313" key="6">
    <source>
        <dbReference type="Proteomes" id="UP000245771"/>
    </source>
</evidence>
<dbReference type="SUPFAM" id="SSF53187">
    <property type="entry name" value="Zn-dependent exopeptidases"/>
    <property type="match status" value="1"/>
</dbReference>
<dbReference type="GO" id="GO:0006508">
    <property type="term" value="P:proteolysis"/>
    <property type="evidence" value="ECO:0007669"/>
    <property type="project" value="UniProtKB-KW"/>
</dbReference>
<dbReference type="InterPro" id="IPR037457">
    <property type="entry name" value="M28_QC"/>
</dbReference>
<dbReference type="Pfam" id="PF04389">
    <property type="entry name" value="Peptidase_M28"/>
    <property type="match status" value="1"/>
</dbReference>
<dbReference type="InParanoid" id="A0A316V7N2"/>
<feature type="non-terminal residue" evidence="5">
    <location>
        <position position="341"/>
    </location>
</feature>
<evidence type="ECO:0000256" key="1">
    <source>
        <dbReference type="ARBA" id="ARBA00022679"/>
    </source>
</evidence>
<dbReference type="GeneID" id="37017720"/>
<dbReference type="GO" id="GO:0008270">
    <property type="term" value="F:zinc ion binding"/>
    <property type="evidence" value="ECO:0007669"/>
    <property type="project" value="TreeGrafter"/>
</dbReference>
<keyword evidence="3" id="KW-0862">Zinc</keyword>
<sequence length="341" mass="38705">RLMERDYARIEALDPVIQFQDPSPQIDYRTSKSLLSQILIPRPPDTKENAKVREALLAPFRNKPGWTIEEHKFQTDTPQGKKTMTNLIVTYNVDAPRKLVLAAHHDSKVSPKGFVGATDSAVPCAIIVDVALAVGHMLEQQTSGHERGRETGLQLLFFDGEEAYVQWTHKDSLYGSRALADGWTKSFFSPKLVKRRTTPGYANMRLIDSIDQFILLDLLGTPKPHIPPYYTSTRWMWDELRDIESRLAKTGALYPKDERRASFFSEIHMGFGGIDDDHRPFLQNGVPILHLIASPFPSVWHTMGDDASALDYPTIYAWTMIMRVFVAEYFGVQAGQIKSKR</sequence>
<name>A0A316V7N2_9BASI</name>
<evidence type="ECO:0000256" key="2">
    <source>
        <dbReference type="ARBA" id="ARBA00023315"/>
    </source>
</evidence>
<dbReference type="RefSeq" id="XP_025353931.1">
    <property type="nucleotide sequence ID" value="XM_025495939.1"/>
</dbReference>
<keyword evidence="3" id="KW-0645">Protease</keyword>
<feature type="domain" description="Peptidase M28" evidence="4">
    <location>
        <begin position="86"/>
        <end position="325"/>
    </location>
</feature>
<keyword evidence="6" id="KW-1185">Reference proteome</keyword>
<dbReference type="Gene3D" id="3.40.630.10">
    <property type="entry name" value="Zn peptidases"/>
    <property type="match status" value="1"/>
</dbReference>
<dbReference type="AlphaFoldDB" id="A0A316V7N2"/>
<dbReference type="Proteomes" id="UP000245771">
    <property type="component" value="Unassembled WGS sequence"/>
</dbReference>
<dbReference type="EMBL" id="KZ819604">
    <property type="protein sequence ID" value="PWN33629.1"/>
    <property type="molecule type" value="Genomic_DNA"/>
</dbReference>
<dbReference type="GO" id="GO:0008233">
    <property type="term" value="F:peptidase activity"/>
    <property type="evidence" value="ECO:0007669"/>
    <property type="project" value="UniProtKB-KW"/>
</dbReference>
<keyword evidence="3" id="KW-0479">Metal-binding</keyword>